<feature type="transmembrane region" description="Helical" evidence="14">
    <location>
        <begin position="108"/>
        <end position="127"/>
    </location>
</feature>
<dbReference type="EMBL" id="SDAM02000068">
    <property type="protein sequence ID" value="KAH6832504.1"/>
    <property type="molecule type" value="Genomic_DNA"/>
</dbReference>
<feature type="non-terminal residue" evidence="16">
    <location>
        <position position="352"/>
    </location>
</feature>
<keyword evidence="6" id="KW-0479">Metal-binding</keyword>
<comment type="caution">
    <text evidence="16">The sequence shown here is derived from an EMBL/GenBank/DDBJ whole genome shotgun (WGS) entry which is preliminary data.</text>
</comment>
<dbReference type="GO" id="GO:0016567">
    <property type="term" value="P:protein ubiquitination"/>
    <property type="evidence" value="ECO:0007669"/>
    <property type="project" value="TreeGrafter"/>
</dbReference>
<dbReference type="SUPFAM" id="SSF57850">
    <property type="entry name" value="RING/U-box"/>
    <property type="match status" value="1"/>
</dbReference>
<dbReference type="GO" id="GO:0006511">
    <property type="term" value="P:ubiquitin-dependent protein catabolic process"/>
    <property type="evidence" value="ECO:0007669"/>
    <property type="project" value="TreeGrafter"/>
</dbReference>
<evidence type="ECO:0000313" key="16">
    <source>
        <dbReference type="EMBL" id="KAH6832504.1"/>
    </source>
</evidence>
<name>A0AAD4JFT7_PERFH</name>
<evidence type="ECO:0000256" key="5">
    <source>
        <dbReference type="ARBA" id="ARBA00022692"/>
    </source>
</evidence>
<keyword evidence="17" id="KW-1185">Reference proteome</keyword>
<keyword evidence="4" id="KW-0808">Transferase</keyword>
<evidence type="ECO:0000256" key="1">
    <source>
        <dbReference type="ARBA" id="ARBA00000900"/>
    </source>
</evidence>
<evidence type="ECO:0000259" key="15">
    <source>
        <dbReference type="PROSITE" id="PS50089"/>
    </source>
</evidence>
<comment type="subcellular location">
    <subcellularLocation>
        <location evidence="2">Membrane</location>
        <topology evidence="2">Multi-pass membrane protein</topology>
    </subcellularLocation>
</comment>
<dbReference type="GO" id="GO:0061630">
    <property type="term" value="F:ubiquitin protein ligase activity"/>
    <property type="evidence" value="ECO:0007669"/>
    <property type="project" value="UniProtKB-EC"/>
</dbReference>
<evidence type="ECO:0000256" key="13">
    <source>
        <dbReference type="SAM" id="MobiDB-lite"/>
    </source>
</evidence>
<dbReference type="Gene3D" id="3.30.40.10">
    <property type="entry name" value="Zinc/RING finger domain, C3HC4 (zinc finger)"/>
    <property type="match status" value="1"/>
</dbReference>
<evidence type="ECO:0000256" key="10">
    <source>
        <dbReference type="ARBA" id="ARBA00022989"/>
    </source>
</evidence>
<evidence type="ECO:0000256" key="4">
    <source>
        <dbReference type="ARBA" id="ARBA00022679"/>
    </source>
</evidence>
<keyword evidence="8" id="KW-0833">Ubl conjugation pathway</keyword>
<dbReference type="Proteomes" id="UP001190926">
    <property type="component" value="Unassembled WGS sequence"/>
</dbReference>
<keyword evidence="7 12" id="KW-0863">Zinc-finger</keyword>
<feature type="region of interest" description="Disordered" evidence="13">
    <location>
        <begin position="28"/>
        <end position="65"/>
    </location>
</feature>
<dbReference type="PANTHER" id="PTHR45977:SF19">
    <property type="entry name" value="RING-TYPE DOMAIN-CONTAINING PROTEIN"/>
    <property type="match status" value="1"/>
</dbReference>
<dbReference type="GO" id="GO:0000325">
    <property type="term" value="C:plant-type vacuole"/>
    <property type="evidence" value="ECO:0007669"/>
    <property type="project" value="TreeGrafter"/>
</dbReference>
<protein>
    <recommendedName>
        <fullName evidence="3">RING-type E3 ubiquitin transferase</fullName>
        <ecNumber evidence="3">2.3.2.27</ecNumber>
    </recommendedName>
</protein>
<sequence>MNQEFPRSLLSGSGVGFTRNSIATAFSRPFTRTPTNSGQNRILIDAEPENCSNDEDDDDGNGDAAPLPRDCGYSRPFLFLDMIWNLAFVVVSVFVLLVTVREHPSTPLRLWVCGYALQCLLHVGFVWDEYQRRSLDDFGDGSGQECCFPRAFLCSGFCHNSAIKKLESINTIVSSVWWVFGFYWIVIGGQPLLQDSPRLYWLSVVFLAFDVFFMIFCIVMACIIFLLLFCCFPILATVAYAMTIGDGASENDIRSLPKYLYRPQNTVGEFENEKNQEVNLTALESSSISMAELVLHPEDSECCICLFKYVDGAELCTLPCNHHFHHKCITKWLRINATCPLCKFNILRGDML</sequence>
<evidence type="ECO:0000256" key="11">
    <source>
        <dbReference type="ARBA" id="ARBA00023136"/>
    </source>
</evidence>
<organism evidence="16 17">
    <name type="scientific">Perilla frutescens var. hirtella</name>
    <name type="common">Perilla citriodora</name>
    <name type="synonym">Perilla setoyensis</name>
    <dbReference type="NCBI Taxonomy" id="608512"/>
    <lineage>
        <taxon>Eukaryota</taxon>
        <taxon>Viridiplantae</taxon>
        <taxon>Streptophyta</taxon>
        <taxon>Embryophyta</taxon>
        <taxon>Tracheophyta</taxon>
        <taxon>Spermatophyta</taxon>
        <taxon>Magnoliopsida</taxon>
        <taxon>eudicotyledons</taxon>
        <taxon>Gunneridae</taxon>
        <taxon>Pentapetalae</taxon>
        <taxon>asterids</taxon>
        <taxon>lamiids</taxon>
        <taxon>Lamiales</taxon>
        <taxon>Lamiaceae</taxon>
        <taxon>Nepetoideae</taxon>
        <taxon>Elsholtzieae</taxon>
        <taxon>Perilla</taxon>
    </lineage>
</organism>
<evidence type="ECO:0000256" key="14">
    <source>
        <dbReference type="SAM" id="Phobius"/>
    </source>
</evidence>
<evidence type="ECO:0000256" key="9">
    <source>
        <dbReference type="ARBA" id="ARBA00022833"/>
    </source>
</evidence>
<dbReference type="SMART" id="SM00184">
    <property type="entry name" value="RING"/>
    <property type="match status" value="1"/>
</dbReference>
<evidence type="ECO:0000256" key="6">
    <source>
        <dbReference type="ARBA" id="ARBA00022723"/>
    </source>
</evidence>
<evidence type="ECO:0000256" key="2">
    <source>
        <dbReference type="ARBA" id="ARBA00004141"/>
    </source>
</evidence>
<accession>A0AAD4JFT7</accession>
<dbReference type="GO" id="GO:0008270">
    <property type="term" value="F:zinc ion binding"/>
    <property type="evidence" value="ECO:0007669"/>
    <property type="project" value="UniProtKB-KW"/>
</dbReference>
<evidence type="ECO:0000256" key="7">
    <source>
        <dbReference type="ARBA" id="ARBA00022771"/>
    </source>
</evidence>
<feature type="compositionally biased region" description="Polar residues" evidence="13">
    <location>
        <begin position="28"/>
        <end position="40"/>
    </location>
</feature>
<keyword evidence="10 14" id="KW-1133">Transmembrane helix</keyword>
<evidence type="ECO:0000256" key="12">
    <source>
        <dbReference type="PROSITE-ProRule" id="PRU00175"/>
    </source>
</evidence>
<dbReference type="InterPro" id="IPR001841">
    <property type="entry name" value="Znf_RING"/>
</dbReference>
<dbReference type="GO" id="GO:0016020">
    <property type="term" value="C:membrane"/>
    <property type="evidence" value="ECO:0007669"/>
    <property type="project" value="UniProtKB-SubCell"/>
</dbReference>
<feature type="compositionally biased region" description="Acidic residues" evidence="13">
    <location>
        <begin position="46"/>
        <end position="61"/>
    </location>
</feature>
<evidence type="ECO:0000256" key="3">
    <source>
        <dbReference type="ARBA" id="ARBA00012483"/>
    </source>
</evidence>
<keyword evidence="5 14" id="KW-0812">Transmembrane</keyword>
<feature type="domain" description="RING-type" evidence="15">
    <location>
        <begin position="302"/>
        <end position="343"/>
    </location>
</feature>
<feature type="transmembrane region" description="Helical" evidence="14">
    <location>
        <begin position="77"/>
        <end position="96"/>
    </location>
</feature>
<gene>
    <name evidence="16" type="ORF">C2S53_008176</name>
</gene>
<evidence type="ECO:0000256" key="8">
    <source>
        <dbReference type="ARBA" id="ARBA00022786"/>
    </source>
</evidence>
<reference evidence="16 17" key="1">
    <citation type="journal article" date="2021" name="Nat. Commun.">
        <title>Incipient diploidization of the medicinal plant Perilla within 10,000 years.</title>
        <authorList>
            <person name="Zhang Y."/>
            <person name="Shen Q."/>
            <person name="Leng L."/>
            <person name="Zhang D."/>
            <person name="Chen S."/>
            <person name="Shi Y."/>
            <person name="Ning Z."/>
            <person name="Chen S."/>
        </authorList>
    </citation>
    <scope>NUCLEOTIDE SEQUENCE [LARGE SCALE GENOMIC DNA]</scope>
    <source>
        <strain evidence="17">cv. PC099</strain>
    </source>
</reference>
<dbReference type="Pfam" id="PF13639">
    <property type="entry name" value="zf-RING_2"/>
    <property type="match status" value="1"/>
</dbReference>
<feature type="transmembrane region" description="Helical" evidence="14">
    <location>
        <begin position="199"/>
        <end position="232"/>
    </location>
</feature>
<dbReference type="InterPro" id="IPR013083">
    <property type="entry name" value="Znf_RING/FYVE/PHD"/>
</dbReference>
<evidence type="ECO:0000313" key="17">
    <source>
        <dbReference type="Proteomes" id="UP001190926"/>
    </source>
</evidence>
<comment type="catalytic activity">
    <reaction evidence="1">
        <text>S-ubiquitinyl-[E2 ubiquitin-conjugating enzyme]-L-cysteine + [acceptor protein]-L-lysine = [E2 ubiquitin-conjugating enzyme]-L-cysteine + N(6)-ubiquitinyl-[acceptor protein]-L-lysine.</text>
        <dbReference type="EC" id="2.3.2.27"/>
    </reaction>
</comment>
<keyword evidence="11 14" id="KW-0472">Membrane</keyword>
<dbReference type="PANTHER" id="PTHR45977">
    <property type="entry name" value="TARGET OF ERK KINASE MPK-1"/>
    <property type="match status" value="1"/>
</dbReference>
<dbReference type="EC" id="2.3.2.27" evidence="3"/>
<keyword evidence="9" id="KW-0862">Zinc</keyword>
<dbReference type="PROSITE" id="PS50089">
    <property type="entry name" value="ZF_RING_2"/>
    <property type="match status" value="1"/>
</dbReference>
<dbReference type="AlphaFoldDB" id="A0AAD4JFT7"/>
<proteinExistence type="predicted"/>
<feature type="transmembrane region" description="Helical" evidence="14">
    <location>
        <begin position="169"/>
        <end position="187"/>
    </location>
</feature>